<feature type="compositionally biased region" description="Polar residues" evidence="1">
    <location>
        <begin position="162"/>
        <end position="176"/>
    </location>
</feature>
<feature type="compositionally biased region" description="Low complexity" evidence="1">
    <location>
        <begin position="236"/>
        <end position="249"/>
    </location>
</feature>
<protein>
    <submittedName>
        <fullName evidence="2">Uncharacterized protein</fullName>
    </submittedName>
</protein>
<feature type="compositionally biased region" description="Polar residues" evidence="1">
    <location>
        <begin position="49"/>
        <end position="69"/>
    </location>
</feature>
<feature type="non-terminal residue" evidence="2">
    <location>
        <position position="340"/>
    </location>
</feature>
<feature type="compositionally biased region" description="Polar residues" evidence="1">
    <location>
        <begin position="135"/>
        <end position="146"/>
    </location>
</feature>
<accession>A0A6A6JJL6</accession>
<reference evidence="2" key="1">
    <citation type="journal article" date="2020" name="Stud. Mycol.">
        <title>101 Dothideomycetes genomes: a test case for predicting lifestyles and emergence of pathogens.</title>
        <authorList>
            <person name="Haridas S."/>
            <person name="Albert R."/>
            <person name="Binder M."/>
            <person name="Bloem J."/>
            <person name="Labutti K."/>
            <person name="Salamov A."/>
            <person name="Andreopoulos B."/>
            <person name="Baker S."/>
            <person name="Barry K."/>
            <person name="Bills G."/>
            <person name="Bluhm B."/>
            <person name="Cannon C."/>
            <person name="Castanera R."/>
            <person name="Culley D."/>
            <person name="Daum C."/>
            <person name="Ezra D."/>
            <person name="Gonzalez J."/>
            <person name="Henrissat B."/>
            <person name="Kuo A."/>
            <person name="Liang C."/>
            <person name="Lipzen A."/>
            <person name="Lutzoni F."/>
            <person name="Magnuson J."/>
            <person name="Mondo S."/>
            <person name="Nolan M."/>
            <person name="Ohm R."/>
            <person name="Pangilinan J."/>
            <person name="Park H.-J."/>
            <person name="Ramirez L."/>
            <person name="Alfaro M."/>
            <person name="Sun H."/>
            <person name="Tritt A."/>
            <person name="Yoshinaga Y."/>
            <person name="Zwiers L.-H."/>
            <person name="Turgeon B."/>
            <person name="Goodwin S."/>
            <person name="Spatafora J."/>
            <person name="Crous P."/>
            <person name="Grigoriev I."/>
        </authorList>
    </citation>
    <scope>NUCLEOTIDE SEQUENCE</scope>
    <source>
        <strain evidence="2">CBS 379.55</strain>
    </source>
</reference>
<proteinExistence type="predicted"/>
<keyword evidence="3" id="KW-1185">Reference proteome</keyword>
<dbReference type="EMBL" id="ML986493">
    <property type="protein sequence ID" value="KAF2276435.1"/>
    <property type="molecule type" value="Genomic_DNA"/>
</dbReference>
<evidence type="ECO:0000313" key="2">
    <source>
        <dbReference type="EMBL" id="KAF2276435.1"/>
    </source>
</evidence>
<feature type="compositionally biased region" description="Basic and acidic residues" evidence="1">
    <location>
        <begin position="182"/>
        <end position="203"/>
    </location>
</feature>
<dbReference type="GeneID" id="54548095"/>
<organism evidence="2 3">
    <name type="scientific">Westerdykella ornata</name>
    <dbReference type="NCBI Taxonomy" id="318751"/>
    <lineage>
        <taxon>Eukaryota</taxon>
        <taxon>Fungi</taxon>
        <taxon>Dikarya</taxon>
        <taxon>Ascomycota</taxon>
        <taxon>Pezizomycotina</taxon>
        <taxon>Dothideomycetes</taxon>
        <taxon>Pleosporomycetidae</taxon>
        <taxon>Pleosporales</taxon>
        <taxon>Sporormiaceae</taxon>
        <taxon>Westerdykella</taxon>
    </lineage>
</organism>
<dbReference type="RefSeq" id="XP_033653974.1">
    <property type="nucleotide sequence ID" value="XM_033794920.1"/>
</dbReference>
<gene>
    <name evidence="2" type="ORF">EI97DRAFT_357641</name>
</gene>
<feature type="region of interest" description="Disordered" evidence="1">
    <location>
        <begin position="1"/>
        <end position="340"/>
    </location>
</feature>
<dbReference type="OrthoDB" id="3946002at2759"/>
<dbReference type="Proteomes" id="UP000800097">
    <property type="component" value="Unassembled WGS sequence"/>
</dbReference>
<name>A0A6A6JJL6_WESOR</name>
<feature type="compositionally biased region" description="Basic and acidic residues" evidence="1">
    <location>
        <begin position="312"/>
        <end position="340"/>
    </location>
</feature>
<evidence type="ECO:0000313" key="3">
    <source>
        <dbReference type="Proteomes" id="UP000800097"/>
    </source>
</evidence>
<dbReference type="AlphaFoldDB" id="A0A6A6JJL6"/>
<feature type="compositionally biased region" description="Basic and acidic residues" evidence="1">
    <location>
        <begin position="268"/>
        <end position="305"/>
    </location>
</feature>
<evidence type="ECO:0000256" key="1">
    <source>
        <dbReference type="SAM" id="MobiDB-lite"/>
    </source>
</evidence>
<sequence>MRGGGPYHQGRGNSAYPHSQYSPPGHSPYHSVRSGWSGQPGQHPYPSHGSPTHGFSPNQSPFPHNNSYNYPPAQHGQYPPAQHYPGPSNHGPPTGSYRGFRGNHYGGLDRRAINTAPTTGYPPAQQGQRGRGPTMFSNLSWTPSSGTRGGRQATEAPRPTWERSSPQANAETSSNAVDADDNPFRPSKDLRVEDEGSRDEKKMPPTAKTESTSTKPKEPKGFSFSLKTKTPLPAMTSKTDSATTTAKASILDPGPKSTSTRDTTTRQSTEDKDRERERHREHERERDRERDRAYYEKDRRPDPYDKSYSSYQDRKYGYRDSRDDRTARESSYYRDREYRD</sequence>
<feature type="compositionally biased region" description="Low complexity" evidence="1">
    <location>
        <begin position="257"/>
        <end position="267"/>
    </location>
</feature>